<dbReference type="InterPro" id="IPR029526">
    <property type="entry name" value="PGBD"/>
</dbReference>
<gene>
    <name evidence="2" type="ORF">EVAR_66483_1</name>
</gene>
<dbReference type="Proteomes" id="UP000299102">
    <property type="component" value="Unassembled WGS sequence"/>
</dbReference>
<dbReference type="STRING" id="151549.A0A4C1ZYX8"/>
<comment type="caution">
    <text evidence="2">The sequence shown here is derived from an EMBL/GenBank/DDBJ whole genome shotgun (WGS) entry which is preliminary data.</text>
</comment>
<evidence type="ECO:0000313" key="3">
    <source>
        <dbReference type="Proteomes" id="UP000299102"/>
    </source>
</evidence>
<evidence type="ECO:0000313" key="2">
    <source>
        <dbReference type="EMBL" id="GBP92938.1"/>
    </source>
</evidence>
<dbReference type="Pfam" id="PF13843">
    <property type="entry name" value="DDE_Tnp_1_7"/>
    <property type="match status" value="1"/>
</dbReference>
<dbReference type="OrthoDB" id="8191541at2759"/>
<accession>A0A4C1ZYX8</accession>
<name>A0A4C1ZYX8_EUMVA</name>
<evidence type="ECO:0000259" key="1">
    <source>
        <dbReference type="Pfam" id="PF13843"/>
    </source>
</evidence>
<keyword evidence="3" id="KW-1185">Reference proteome</keyword>
<protein>
    <recommendedName>
        <fullName evidence="1">PiggyBac transposable element-derived protein domain-containing protein</fullName>
    </recommendedName>
</protein>
<sequence length="167" mass="19099">MLSKGLTVIRTLKKNKREITKEFLPHKDREIKSFLFAFIKDFTIASYVSKKNKSVILVSYMHHDNSVDESTNKPEIILQYNSTKVSVDAVDQILLDMRALNAYIIQQGRERASKMTHMTFLKGLAKSLCELYMKKACYNQRLSTQLRTIIATALQICLPTPGEPSLV</sequence>
<feature type="domain" description="PiggyBac transposable element-derived protein" evidence="1">
    <location>
        <begin position="3"/>
        <end position="98"/>
    </location>
</feature>
<dbReference type="EMBL" id="BGZK01002323">
    <property type="protein sequence ID" value="GBP92938.1"/>
    <property type="molecule type" value="Genomic_DNA"/>
</dbReference>
<reference evidence="2 3" key="1">
    <citation type="journal article" date="2019" name="Commun. Biol.">
        <title>The bagworm genome reveals a unique fibroin gene that provides high tensile strength.</title>
        <authorList>
            <person name="Kono N."/>
            <person name="Nakamura H."/>
            <person name="Ohtoshi R."/>
            <person name="Tomita M."/>
            <person name="Numata K."/>
            <person name="Arakawa K."/>
        </authorList>
    </citation>
    <scope>NUCLEOTIDE SEQUENCE [LARGE SCALE GENOMIC DNA]</scope>
</reference>
<proteinExistence type="predicted"/>
<dbReference type="AlphaFoldDB" id="A0A4C1ZYX8"/>
<organism evidence="2 3">
    <name type="scientific">Eumeta variegata</name>
    <name type="common">Bagworm moth</name>
    <name type="synonym">Eumeta japonica</name>
    <dbReference type="NCBI Taxonomy" id="151549"/>
    <lineage>
        <taxon>Eukaryota</taxon>
        <taxon>Metazoa</taxon>
        <taxon>Ecdysozoa</taxon>
        <taxon>Arthropoda</taxon>
        <taxon>Hexapoda</taxon>
        <taxon>Insecta</taxon>
        <taxon>Pterygota</taxon>
        <taxon>Neoptera</taxon>
        <taxon>Endopterygota</taxon>
        <taxon>Lepidoptera</taxon>
        <taxon>Glossata</taxon>
        <taxon>Ditrysia</taxon>
        <taxon>Tineoidea</taxon>
        <taxon>Psychidae</taxon>
        <taxon>Oiketicinae</taxon>
        <taxon>Eumeta</taxon>
    </lineage>
</organism>